<keyword evidence="3" id="KW-1185">Reference proteome</keyword>
<dbReference type="Pfam" id="PF08310">
    <property type="entry name" value="LGFP"/>
    <property type="match status" value="2"/>
</dbReference>
<proteinExistence type="predicted"/>
<dbReference type="Proteomes" id="UP001595844">
    <property type="component" value="Unassembled WGS sequence"/>
</dbReference>
<feature type="region of interest" description="Disordered" evidence="1">
    <location>
        <begin position="1"/>
        <end position="38"/>
    </location>
</feature>
<organism evidence="2 3">
    <name type="scientific">Nocardia halotolerans</name>
    <dbReference type="NCBI Taxonomy" id="1755878"/>
    <lineage>
        <taxon>Bacteria</taxon>
        <taxon>Bacillati</taxon>
        <taxon>Actinomycetota</taxon>
        <taxon>Actinomycetes</taxon>
        <taxon>Mycobacteriales</taxon>
        <taxon>Nocardiaceae</taxon>
        <taxon>Nocardia</taxon>
    </lineage>
</organism>
<evidence type="ECO:0000256" key="1">
    <source>
        <dbReference type="SAM" id="MobiDB-lite"/>
    </source>
</evidence>
<gene>
    <name evidence="2" type="ORF">ACFO5K_03275</name>
</gene>
<comment type="caution">
    <text evidence="2">The sequence shown here is derived from an EMBL/GenBank/DDBJ whole genome shotgun (WGS) entry which is preliminary data.</text>
</comment>
<dbReference type="RefSeq" id="WP_378555634.1">
    <property type="nucleotide sequence ID" value="NZ_JBHSDL010000004.1"/>
</dbReference>
<dbReference type="InterPro" id="IPR013207">
    <property type="entry name" value="LGFP"/>
</dbReference>
<accession>A0ABV8VE59</accession>
<sequence length="114" mass="11663">MAFEVTGAIGDHYNEAGGASSPLGEPTSAEQDAPNGGKFQEFTGGVIYFTLPTGAKTVYGAIRQAWEADGGAGGRLGYPTSDEQDIEGGKISHFENGSISYSIADDAVAVTVNA</sequence>
<reference evidence="3" key="1">
    <citation type="journal article" date="2019" name="Int. J. Syst. Evol. Microbiol.">
        <title>The Global Catalogue of Microorganisms (GCM) 10K type strain sequencing project: providing services to taxonomists for standard genome sequencing and annotation.</title>
        <authorList>
            <consortium name="The Broad Institute Genomics Platform"/>
            <consortium name="The Broad Institute Genome Sequencing Center for Infectious Disease"/>
            <person name="Wu L."/>
            <person name="Ma J."/>
        </authorList>
    </citation>
    <scope>NUCLEOTIDE SEQUENCE [LARGE SCALE GENOMIC DNA]</scope>
    <source>
        <strain evidence="3">IBRC-M 10490</strain>
    </source>
</reference>
<name>A0ABV8VE59_9NOCA</name>
<dbReference type="EMBL" id="JBHSDL010000004">
    <property type="protein sequence ID" value="MFC4373112.1"/>
    <property type="molecule type" value="Genomic_DNA"/>
</dbReference>
<evidence type="ECO:0000313" key="2">
    <source>
        <dbReference type="EMBL" id="MFC4373112.1"/>
    </source>
</evidence>
<protein>
    <submittedName>
        <fullName evidence="2">LGFP repeat-containing protein</fullName>
    </submittedName>
</protein>
<evidence type="ECO:0000313" key="3">
    <source>
        <dbReference type="Proteomes" id="UP001595844"/>
    </source>
</evidence>